<evidence type="ECO:0000256" key="4">
    <source>
        <dbReference type="ARBA" id="ARBA00023125"/>
    </source>
</evidence>
<dbReference type="Gene3D" id="1.10.10.10">
    <property type="entry name" value="Winged helix-like DNA-binding domain superfamily/Winged helix DNA-binding domain"/>
    <property type="match status" value="1"/>
</dbReference>
<keyword evidence="8" id="KW-0032">Aminotransferase</keyword>
<dbReference type="PANTHER" id="PTHR46577">
    <property type="entry name" value="HTH-TYPE TRANSCRIPTIONAL REGULATORY PROTEIN GABR"/>
    <property type="match status" value="1"/>
</dbReference>
<dbReference type="RefSeq" id="WP_149424658.1">
    <property type="nucleotide sequence ID" value="NZ_CP022579.1"/>
</dbReference>
<dbReference type="PROSITE" id="PS50949">
    <property type="entry name" value="HTH_GNTR"/>
    <property type="match status" value="1"/>
</dbReference>
<dbReference type="Pfam" id="PF00392">
    <property type="entry name" value="GntR"/>
    <property type="match status" value="1"/>
</dbReference>
<evidence type="ECO:0000256" key="6">
    <source>
        <dbReference type="SAM" id="MobiDB-lite"/>
    </source>
</evidence>
<dbReference type="InterPro" id="IPR051446">
    <property type="entry name" value="HTH_trans_reg/aminotransferase"/>
</dbReference>
<keyword evidence="5" id="KW-0804">Transcription</keyword>
<dbReference type="InterPro" id="IPR015421">
    <property type="entry name" value="PyrdxlP-dep_Trfase_major"/>
</dbReference>
<evidence type="ECO:0000256" key="5">
    <source>
        <dbReference type="ARBA" id="ARBA00023163"/>
    </source>
</evidence>
<keyword evidence="8" id="KW-0808">Transferase</keyword>
<dbReference type="GO" id="GO:0030170">
    <property type="term" value="F:pyridoxal phosphate binding"/>
    <property type="evidence" value="ECO:0007669"/>
    <property type="project" value="InterPro"/>
</dbReference>
<dbReference type="SUPFAM" id="SSF46785">
    <property type="entry name" value="Winged helix' DNA-binding domain"/>
    <property type="match status" value="1"/>
</dbReference>
<keyword evidence="9" id="KW-1185">Reference proteome</keyword>
<dbReference type="PANTHER" id="PTHR46577:SF1">
    <property type="entry name" value="HTH-TYPE TRANSCRIPTIONAL REGULATORY PROTEIN GABR"/>
    <property type="match status" value="1"/>
</dbReference>
<keyword evidence="2" id="KW-0663">Pyridoxal phosphate</keyword>
<evidence type="ECO:0000313" key="9">
    <source>
        <dbReference type="Proteomes" id="UP000323671"/>
    </source>
</evidence>
<name>A0A5C1E4M9_9RHOO</name>
<feature type="domain" description="HTH gntR-type" evidence="7">
    <location>
        <begin position="18"/>
        <end position="85"/>
    </location>
</feature>
<dbReference type="SMART" id="SM00345">
    <property type="entry name" value="HTH_GNTR"/>
    <property type="match status" value="1"/>
</dbReference>
<dbReference type="CDD" id="cd00609">
    <property type="entry name" value="AAT_like"/>
    <property type="match status" value="1"/>
</dbReference>
<dbReference type="GO" id="GO:0008483">
    <property type="term" value="F:transaminase activity"/>
    <property type="evidence" value="ECO:0007669"/>
    <property type="project" value="UniProtKB-KW"/>
</dbReference>
<dbReference type="InterPro" id="IPR000524">
    <property type="entry name" value="Tscrpt_reg_HTH_GntR"/>
</dbReference>
<gene>
    <name evidence="8" type="ORF">OTERR_03340</name>
</gene>
<keyword evidence="4" id="KW-0238">DNA-binding</keyword>
<comment type="similarity">
    <text evidence="1">In the C-terminal section; belongs to the class-I pyridoxal-phosphate-dependent aminotransferase family.</text>
</comment>
<dbReference type="InterPro" id="IPR015424">
    <property type="entry name" value="PyrdxlP-dep_Trfase"/>
</dbReference>
<accession>A0A5C1E4M9</accession>
<dbReference type="InterPro" id="IPR036390">
    <property type="entry name" value="WH_DNA-bd_sf"/>
</dbReference>
<dbReference type="EMBL" id="CP022579">
    <property type="protein sequence ID" value="QEL63810.1"/>
    <property type="molecule type" value="Genomic_DNA"/>
</dbReference>
<dbReference type="InterPro" id="IPR036388">
    <property type="entry name" value="WH-like_DNA-bd_sf"/>
</dbReference>
<evidence type="ECO:0000256" key="1">
    <source>
        <dbReference type="ARBA" id="ARBA00005384"/>
    </source>
</evidence>
<sequence>MDYAHLLDLLRPATAPGTPRRQGLYAALRQAVLDGRLPAGTHLPASRTLAAELVVARNTVIHAYEQLLTEGYLVADRRATRVAALPLGDAPRAEPSVPDAPDSAPAGPPAPLPGLAPRAARINARRHGQEGPPRPFSPGVPDLGRFPFAAWRTCLDAAWREATPSQLHYSPPGGDPLLREAIAHHLAVSRGVRCTPRQVIVTPGIQGAIAVCAWLLAEAGATAWLENPGYPGARSAFAWAGLNVRGIAVDGQGLAPTAADWAEAPPRLIYLTPAHQYPLGTVLSLERRLDLLTQARRHGTWLLEDDYDAEFRYESRPLPALQGLTADAPVIYLGTFSKTLLPGLRLAYVVAPEAIAPDLARAVTDLLRPGQGVEQQALATFIAKGRFAAHLQRMRRLYAARQEALRRLLGERLPAVASIPAAVTGGAAGLHLTLALPPHLADRTAVAALRRRSLDPRPVSAYCLPGSVPPGGNGLVLGYGNTDTAILPAAVEQLAAGLAEAAGHG</sequence>
<dbReference type="AlphaFoldDB" id="A0A5C1E4M9"/>
<reference evidence="8 9" key="1">
    <citation type="submission" date="2017-07" db="EMBL/GenBank/DDBJ databases">
        <title>Complete genome sequence of Oryzomicrobium terrae TPP412.</title>
        <authorList>
            <person name="Chiu L.-W."/>
            <person name="Lo K.-J."/>
            <person name="Tsai Y.-M."/>
            <person name="Lin S.-S."/>
            <person name="Kuo C.-H."/>
            <person name="Liu C.-T."/>
        </authorList>
    </citation>
    <scope>NUCLEOTIDE SEQUENCE [LARGE SCALE GENOMIC DNA]</scope>
    <source>
        <strain evidence="8 9">TPP412</strain>
    </source>
</reference>
<dbReference type="KEGG" id="otr:OTERR_03340"/>
<evidence type="ECO:0000259" key="7">
    <source>
        <dbReference type="PROSITE" id="PS50949"/>
    </source>
</evidence>
<feature type="compositionally biased region" description="Low complexity" evidence="6">
    <location>
        <begin position="95"/>
        <end position="105"/>
    </location>
</feature>
<dbReference type="GO" id="GO:0003677">
    <property type="term" value="F:DNA binding"/>
    <property type="evidence" value="ECO:0007669"/>
    <property type="project" value="UniProtKB-KW"/>
</dbReference>
<dbReference type="InterPro" id="IPR004839">
    <property type="entry name" value="Aminotransferase_I/II_large"/>
</dbReference>
<dbReference type="Proteomes" id="UP000323671">
    <property type="component" value="Chromosome"/>
</dbReference>
<protein>
    <submittedName>
        <fullName evidence="8">GntR family transcriptional regulator / MocR family aminotransferase</fullName>
    </submittedName>
</protein>
<dbReference type="Pfam" id="PF00155">
    <property type="entry name" value="Aminotran_1_2"/>
    <property type="match status" value="1"/>
</dbReference>
<evidence type="ECO:0000256" key="3">
    <source>
        <dbReference type="ARBA" id="ARBA00023015"/>
    </source>
</evidence>
<dbReference type="GO" id="GO:0003700">
    <property type="term" value="F:DNA-binding transcription factor activity"/>
    <property type="evidence" value="ECO:0007669"/>
    <property type="project" value="InterPro"/>
</dbReference>
<evidence type="ECO:0000313" key="8">
    <source>
        <dbReference type="EMBL" id="QEL63810.1"/>
    </source>
</evidence>
<dbReference type="SUPFAM" id="SSF53383">
    <property type="entry name" value="PLP-dependent transferases"/>
    <property type="match status" value="1"/>
</dbReference>
<dbReference type="CDD" id="cd07377">
    <property type="entry name" value="WHTH_GntR"/>
    <property type="match status" value="1"/>
</dbReference>
<evidence type="ECO:0000256" key="2">
    <source>
        <dbReference type="ARBA" id="ARBA00022898"/>
    </source>
</evidence>
<proteinExistence type="inferred from homology"/>
<organism evidence="8 9">
    <name type="scientific">Oryzomicrobium terrae</name>
    <dbReference type="NCBI Taxonomy" id="1735038"/>
    <lineage>
        <taxon>Bacteria</taxon>
        <taxon>Pseudomonadati</taxon>
        <taxon>Pseudomonadota</taxon>
        <taxon>Betaproteobacteria</taxon>
        <taxon>Rhodocyclales</taxon>
        <taxon>Rhodocyclaceae</taxon>
        <taxon>Oryzomicrobium</taxon>
    </lineage>
</organism>
<dbReference type="Gene3D" id="3.40.640.10">
    <property type="entry name" value="Type I PLP-dependent aspartate aminotransferase-like (Major domain)"/>
    <property type="match status" value="1"/>
</dbReference>
<feature type="region of interest" description="Disordered" evidence="6">
    <location>
        <begin position="86"/>
        <end position="116"/>
    </location>
</feature>
<keyword evidence="3" id="KW-0805">Transcription regulation</keyword>